<name>A0AC58KXX4_CASCN</name>
<proteinExistence type="predicted"/>
<sequence>MESPAQAPADRGPGGPHCSHAAAPGREGPQDLADAPGEPGGGGNHHEGRAQLEGGRVRVQHDALGAAADRRAVRAAHLGGGCQRWPRPPVVHVVQRSWPGPCPTGRINALDTWPAVSGTGADGRGGSAEGTSRGLQAGAEGMAGKAPRTPGLAPGGDADAESPLCSIRPALRSGHRRVKAAAASSQWPGAAPSRRLLIGGRWGGRSRLPGGICLKGRGVDGALCAALTSAMSSAGHPDADLSEAPEERRFLSTAEAAALERELLEDYRFGRLQLVELCGHASAVAVTKVFPLTSLSRKQRTVLVVCGPEQNGAVGLVCARHLRVFEYEPTIFYPTRSLDGLHRDLTTQCEKMDIPFLSYLPTEVQLINDAYGLVVDAVLGPGVEPAEAGGPCTRALATLKLLSIPLVSLDVPSGWDAETGGDAEDGLRPDVLVSLAAPKRCAGRFSGRHHFVAGRFVPDDVRRKFALRLPGYTGTDCVAAL</sequence>
<organism evidence="1 2">
    <name type="scientific">Castor canadensis</name>
    <name type="common">American beaver</name>
    <dbReference type="NCBI Taxonomy" id="51338"/>
    <lineage>
        <taxon>Eukaryota</taxon>
        <taxon>Metazoa</taxon>
        <taxon>Chordata</taxon>
        <taxon>Craniata</taxon>
        <taxon>Vertebrata</taxon>
        <taxon>Euteleostomi</taxon>
        <taxon>Mammalia</taxon>
        <taxon>Eutheria</taxon>
        <taxon>Euarchontoglires</taxon>
        <taxon>Glires</taxon>
        <taxon>Rodentia</taxon>
        <taxon>Castorimorpha</taxon>
        <taxon>Castoridae</taxon>
        <taxon>Castor</taxon>
    </lineage>
</organism>
<gene>
    <name evidence="2" type="primary">Yjefn3</name>
</gene>
<reference evidence="2" key="1">
    <citation type="submission" date="2025-08" db="UniProtKB">
        <authorList>
            <consortium name="RefSeq"/>
        </authorList>
    </citation>
    <scope>IDENTIFICATION</scope>
</reference>
<dbReference type="Proteomes" id="UP001732720">
    <property type="component" value="Chromosome 14"/>
</dbReference>
<evidence type="ECO:0000313" key="2">
    <source>
        <dbReference type="RefSeq" id="XP_073909758.1"/>
    </source>
</evidence>
<keyword evidence="1" id="KW-1185">Reference proteome</keyword>
<evidence type="ECO:0000313" key="1">
    <source>
        <dbReference type="Proteomes" id="UP001732720"/>
    </source>
</evidence>
<protein>
    <submittedName>
        <fullName evidence="2">YjeF N-terminal domain-containing protein 3 isoform X1</fullName>
    </submittedName>
</protein>
<dbReference type="RefSeq" id="XP_073909758.1">
    <property type="nucleotide sequence ID" value="XM_074053657.1"/>
</dbReference>
<accession>A0AC58KXX4</accession>